<proteinExistence type="predicted"/>
<reference evidence="2 3" key="1">
    <citation type="journal article" date="2012" name="J. Bacteriol.">
        <title>Genome sequence of Rhizobium grahamii CCGE502, a broad-host-range symbiont with low nodulation competitiveness in Phaseolus vulgaris.</title>
        <authorList>
            <person name="Althabegoiti M.J."/>
            <person name="Lozano L."/>
            <person name="Torres-Tejerizo G."/>
            <person name="Ormeno-Orrillo E."/>
            <person name="Rogel M.A."/>
            <person name="Gonzalez V."/>
            <person name="Martinez-Romero E."/>
        </authorList>
    </citation>
    <scope>NUCLEOTIDE SEQUENCE [LARGE SCALE GENOMIC DNA]</scope>
    <source>
        <strain evidence="2 3">CCGE 502</strain>
        <plasmid evidence="2">pRg502b</plasmid>
    </source>
</reference>
<keyword evidence="3" id="KW-1185">Reference proteome</keyword>
<keyword evidence="2" id="KW-0614">Plasmid</keyword>
<feature type="chain" id="PRO_5004520605" description="Transmembrane protein" evidence="1">
    <location>
        <begin position="23"/>
        <end position="86"/>
    </location>
</feature>
<feature type="signal peptide" evidence="1">
    <location>
        <begin position="1"/>
        <end position="22"/>
    </location>
</feature>
<keyword evidence="1" id="KW-0732">Signal</keyword>
<dbReference type="AlphaFoldDB" id="S3HLI7"/>
<comment type="caution">
    <text evidence="2">The sequence shown here is derived from an EMBL/GenBank/DDBJ whole genome shotgun (WGS) entry which is preliminary data.</text>
</comment>
<dbReference type="EMBL" id="AEYE02000036">
    <property type="protein sequence ID" value="EPE94246.1"/>
    <property type="molecule type" value="Genomic_DNA"/>
</dbReference>
<dbReference type="Proteomes" id="UP000014411">
    <property type="component" value="Unassembled WGS sequence"/>
</dbReference>
<evidence type="ECO:0008006" key="4">
    <source>
        <dbReference type="Google" id="ProtNLM"/>
    </source>
</evidence>
<gene>
    <name evidence="2" type="ORF">RGCCGE502_31172</name>
</gene>
<evidence type="ECO:0000313" key="2">
    <source>
        <dbReference type="EMBL" id="EPE94246.1"/>
    </source>
</evidence>
<organism evidence="2 3">
    <name type="scientific">Rhizobium grahamii CCGE 502</name>
    <dbReference type="NCBI Taxonomy" id="990285"/>
    <lineage>
        <taxon>Bacteria</taxon>
        <taxon>Pseudomonadati</taxon>
        <taxon>Pseudomonadota</taxon>
        <taxon>Alphaproteobacteria</taxon>
        <taxon>Hyphomicrobiales</taxon>
        <taxon>Rhizobiaceae</taxon>
        <taxon>Rhizobium/Agrobacterium group</taxon>
        <taxon>Rhizobium</taxon>
    </lineage>
</organism>
<evidence type="ECO:0000313" key="3">
    <source>
        <dbReference type="Proteomes" id="UP000014411"/>
    </source>
</evidence>
<accession>S3HLI7</accession>
<dbReference type="HOGENOM" id="CLU_2495698_0_0_5"/>
<name>S3HLI7_9HYPH</name>
<geneLocation type="plasmid" evidence="2">
    <name>pRg502b</name>
</geneLocation>
<protein>
    <recommendedName>
        <fullName evidence="4">Transmembrane protein</fullName>
    </recommendedName>
</protein>
<evidence type="ECO:0000256" key="1">
    <source>
        <dbReference type="SAM" id="SignalP"/>
    </source>
</evidence>
<sequence length="86" mass="8062">MLRKISVGAAVSAALMSGSTSAQLSTVSGDPGGAVTGEIAGGPVGAAVGGVAGAVDGKAIDRPSQKVVTCVRDAPTPSTSVVVNAV</sequence>